<dbReference type="Proteomes" id="UP000011750">
    <property type="component" value="Chromosome A05"/>
</dbReference>
<evidence type="ECO:0000313" key="2">
    <source>
        <dbReference type="EnsemblPlants" id="Bra034411.1-P"/>
    </source>
</evidence>
<dbReference type="HOGENOM" id="CLU_2200639_0_0_1"/>
<feature type="compositionally biased region" description="Basic and acidic residues" evidence="1">
    <location>
        <begin position="33"/>
        <end position="52"/>
    </location>
</feature>
<accession>M4F018</accession>
<dbReference type="InParanoid" id="M4F018"/>
<reference evidence="2" key="3">
    <citation type="submission" date="2023-03" db="UniProtKB">
        <authorList>
            <consortium name="EnsemblPlants"/>
        </authorList>
    </citation>
    <scope>IDENTIFICATION</scope>
    <source>
        <strain evidence="2">cv. Chiifu-401-42</strain>
    </source>
</reference>
<protein>
    <submittedName>
        <fullName evidence="2">Uncharacterized protein</fullName>
    </submittedName>
</protein>
<organism evidence="2 3">
    <name type="scientific">Brassica campestris</name>
    <name type="common">Field mustard</name>
    <dbReference type="NCBI Taxonomy" id="3711"/>
    <lineage>
        <taxon>Eukaryota</taxon>
        <taxon>Viridiplantae</taxon>
        <taxon>Streptophyta</taxon>
        <taxon>Embryophyta</taxon>
        <taxon>Tracheophyta</taxon>
        <taxon>Spermatophyta</taxon>
        <taxon>Magnoliopsida</taxon>
        <taxon>eudicotyledons</taxon>
        <taxon>Gunneridae</taxon>
        <taxon>Pentapetalae</taxon>
        <taxon>rosids</taxon>
        <taxon>malvids</taxon>
        <taxon>Brassicales</taxon>
        <taxon>Brassicaceae</taxon>
        <taxon>Brassiceae</taxon>
        <taxon>Brassica</taxon>
    </lineage>
</organism>
<keyword evidence="3" id="KW-1185">Reference proteome</keyword>
<reference evidence="2 3" key="2">
    <citation type="journal article" date="2018" name="Hortic Res">
        <title>Improved Brassica rapa reference genome by single-molecule sequencing and chromosome conformation capture technologies.</title>
        <authorList>
            <person name="Zhang L."/>
            <person name="Cai X."/>
            <person name="Wu J."/>
            <person name="Liu M."/>
            <person name="Grob S."/>
            <person name="Cheng F."/>
            <person name="Liang J."/>
            <person name="Cai C."/>
            <person name="Liu Z."/>
            <person name="Liu B."/>
            <person name="Wang F."/>
            <person name="Li S."/>
            <person name="Liu F."/>
            <person name="Li X."/>
            <person name="Cheng L."/>
            <person name="Yang W."/>
            <person name="Li M.H."/>
            <person name="Grossniklaus U."/>
            <person name="Zheng H."/>
            <person name="Wang X."/>
        </authorList>
    </citation>
    <scope>NUCLEOTIDE SEQUENCE [LARGE SCALE GENOMIC DNA]</scope>
    <source>
        <strain evidence="2 3">cv. Chiifu-401-42</strain>
    </source>
</reference>
<dbReference type="EnsemblPlants" id="Bra034411.1">
    <property type="protein sequence ID" value="Bra034411.1-P"/>
    <property type="gene ID" value="Bra034411"/>
</dbReference>
<dbReference type="AlphaFoldDB" id="M4F018"/>
<dbReference type="Gramene" id="Bra034411.1">
    <property type="protein sequence ID" value="Bra034411.1-P"/>
    <property type="gene ID" value="Bra034411"/>
</dbReference>
<feature type="region of interest" description="Disordered" evidence="1">
    <location>
        <begin position="25"/>
        <end position="65"/>
    </location>
</feature>
<evidence type="ECO:0000256" key="1">
    <source>
        <dbReference type="SAM" id="MobiDB-lite"/>
    </source>
</evidence>
<evidence type="ECO:0000313" key="3">
    <source>
        <dbReference type="Proteomes" id="UP000011750"/>
    </source>
</evidence>
<name>M4F018_BRACM</name>
<proteinExistence type="predicted"/>
<sequence length="132" mass="14297">MATETDGVISEPISVFVEAAVAVTSGEENDNDADVHEDKGSKSVVDGVKDGDDKEEEDDEYHSVKHSEFGKISNTILSPSKQSEKCGSLSTMFPSVCEGRAEGIEEKGKKGSRSCFMSDCFTKLYASRFLEV</sequence>
<reference evidence="2 3" key="1">
    <citation type="journal article" date="2011" name="Nat. Genet.">
        <title>The genome of the mesopolyploid crop species Brassica rapa.</title>
        <authorList>
            <consortium name="Brassica rapa Genome Sequencing Project Consortium"/>
            <person name="Wang X."/>
            <person name="Wang H."/>
            <person name="Wang J."/>
            <person name="Sun R."/>
            <person name="Wu J."/>
            <person name="Liu S."/>
            <person name="Bai Y."/>
            <person name="Mun J.H."/>
            <person name="Bancroft I."/>
            <person name="Cheng F."/>
            <person name="Huang S."/>
            <person name="Li X."/>
            <person name="Hua W."/>
            <person name="Wang J."/>
            <person name="Wang X."/>
            <person name="Freeling M."/>
            <person name="Pires J.C."/>
            <person name="Paterson A.H."/>
            <person name="Chalhoub B."/>
            <person name="Wang B."/>
            <person name="Hayward A."/>
            <person name="Sharpe A.G."/>
            <person name="Park B.S."/>
            <person name="Weisshaar B."/>
            <person name="Liu B."/>
            <person name="Li B."/>
            <person name="Liu B."/>
            <person name="Tong C."/>
            <person name="Song C."/>
            <person name="Duran C."/>
            <person name="Peng C."/>
            <person name="Geng C."/>
            <person name="Koh C."/>
            <person name="Lin C."/>
            <person name="Edwards D."/>
            <person name="Mu D."/>
            <person name="Shen D."/>
            <person name="Soumpourou E."/>
            <person name="Li F."/>
            <person name="Fraser F."/>
            <person name="Conant G."/>
            <person name="Lassalle G."/>
            <person name="King G.J."/>
            <person name="Bonnema G."/>
            <person name="Tang H."/>
            <person name="Wang H."/>
            <person name="Belcram H."/>
            <person name="Zhou H."/>
            <person name="Hirakawa H."/>
            <person name="Abe H."/>
            <person name="Guo H."/>
            <person name="Wang H."/>
            <person name="Jin H."/>
            <person name="Parkin I.A."/>
            <person name="Batley J."/>
            <person name="Kim J.S."/>
            <person name="Just J."/>
            <person name="Li J."/>
            <person name="Xu J."/>
            <person name="Deng J."/>
            <person name="Kim J.A."/>
            <person name="Li J."/>
            <person name="Yu J."/>
            <person name="Meng J."/>
            <person name="Wang J."/>
            <person name="Min J."/>
            <person name="Poulain J."/>
            <person name="Wang J."/>
            <person name="Hatakeyama K."/>
            <person name="Wu K."/>
            <person name="Wang L."/>
            <person name="Fang L."/>
            <person name="Trick M."/>
            <person name="Links M.G."/>
            <person name="Zhao M."/>
            <person name="Jin M."/>
            <person name="Ramchiary N."/>
            <person name="Drou N."/>
            <person name="Berkman P.J."/>
            <person name="Cai Q."/>
            <person name="Huang Q."/>
            <person name="Li R."/>
            <person name="Tabata S."/>
            <person name="Cheng S."/>
            <person name="Zhang S."/>
            <person name="Zhang S."/>
            <person name="Huang S."/>
            <person name="Sato S."/>
            <person name="Sun S."/>
            <person name="Kwon S.J."/>
            <person name="Choi S.R."/>
            <person name="Lee T.H."/>
            <person name="Fan W."/>
            <person name="Zhao X."/>
            <person name="Tan X."/>
            <person name="Xu X."/>
            <person name="Wang Y."/>
            <person name="Qiu Y."/>
            <person name="Yin Y."/>
            <person name="Li Y."/>
            <person name="Du Y."/>
            <person name="Liao Y."/>
            <person name="Lim Y."/>
            <person name="Narusaka Y."/>
            <person name="Wang Y."/>
            <person name="Wang Z."/>
            <person name="Li Z."/>
            <person name="Wang Z."/>
            <person name="Xiong Z."/>
            <person name="Zhang Z."/>
        </authorList>
    </citation>
    <scope>NUCLEOTIDE SEQUENCE [LARGE SCALE GENOMIC DNA]</scope>
    <source>
        <strain evidence="2 3">cv. Chiifu-401-42</strain>
    </source>
</reference>